<sequence length="203" mass="23387">MNSYAQSETNTAAVEALTSRYVAIPTRTSDPPFMKLFITHDFNFQMLLTFRLELIPQQRFRNDSSRLQKSASTFRGLLKSGNTSQSVMVIIWRLDHSIFKPHRSLTYIFAWNGFLGNTRGNLYLNSTPATKFYFDTELPEIKEFTSRNINSTAVVNLDWMMGIQTKDWDVVAKKEKIELAVDEGQDSATFVVFDKEMTKLTKK</sequence>
<organism evidence="1">
    <name type="scientific">Brassica cretica</name>
    <name type="common">Mustard</name>
    <dbReference type="NCBI Taxonomy" id="69181"/>
    <lineage>
        <taxon>Eukaryota</taxon>
        <taxon>Viridiplantae</taxon>
        <taxon>Streptophyta</taxon>
        <taxon>Embryophyta</taxon>
        <taxon>Tracheophyta</taxon>
        <taxon>Spermatophyta</taxon>
        <taxon>Magnoliopsida</taxon>
        <taxon>eudicotyledons</taxon>
        <taxon>Gunneridae</taxon>
        <taxon>Pentapetalae</taxon>
        <taxon>rosids</taxon>
        <taxon>malvids</taxon>
        <taxon>Brassicales</taxon>
        <taxon>Brassicaceae</taxon>
        <taxon>Brassiceae</taxon>
        <taxon>Brassica</taxon>
    </lineage>
</organism>
<dbReference type="AlphaFoldDB" id="A0A8S9LE28"/>
<comment type="caution">
    <text evidence="1">The sequence shown here is derived from an EMBL/GenBank/DDBJ whole genome shotgun (WGS) entry which is preliminary data.</text>
</comment>
<accession>A0A8S9LE28</accession>
<reference evidence="1" key="1">
    <citation type="submission" date="2019-12" db="EMBL/GenBank/DDBJ databases">
        <title>Genome sequencing and annotation of Brassica cretica.</title>
        <authorList>
            <person name="Studholme D.J."/>
            <person name="Sarris P.F."/>
        </authorList>
    </citation>
    <scope>NUCLEOTIDE SEQUENCE</scope>
    <source>
        <strain evidence="1">PFS-102/07</strain>
        <tissue evidence="1">Leaf</tissue>
    </source>
</reference>
<evidence type="ECO:0000313" key="1">
    <source>
        <dbReference type="EMBL" id="KAF2603743.1"/>
    </source>
</evidence>
<dbReference type="EMBL" id="QGKY02000094">
    <property type="protein sequence ID" value="KAF2603743.1"/>
    <property type="molecule type" value="Genomic_DNA"/>
</dbReference>
<protein>
    <submittedName>
        <fullName evidence="1">Uncharacterized protein</fullName>
    </submittedName>
</protein>
<name>A0A8S9LE28_BRACR</name>
<gene>
    <name evidence="1" type="ORF">F2Q70_00026397</name>
</gene>
<proteinExistence type="predicted"/>